<dbReference type="Proteomes" id="UP000610846">
    <property type="component" value="Unassembled WGS sequence"/>
</dbReference>
<protein>
    <submittedName>
        <fullName evidence="1">Uncharacterized protein</fullName>
    </submittedName>
</protein>
<sequence length="168" mass="18621">MGRVNVSGVREARLAATALRNVDRDLRREINAQTRTVVNPVWKGAVEAHARTGQDTRILAKGTRVATGAKPRLVAASSKRAFSGGLVPAYDWKSWEFGTKAKGVKTRYRRRSRNGGSHIVLRRTRKQVPSRNAKGRVLYPAVDEVLPRVASLWSQTAVYLTFKALKGD</sequence>
<accession>A0A927G650</accession>
<evidence type="ECO:0000313" key="1">
    <source>
        <dbReference type="EMBL" id="MBD8077696.1"/>
    </source>
</evidence>
<organism evidence="1 2">
    <name type="scientific">Cellulosimicrobium arenosum</name>
    <dbReference type="NCBI Taxonomy" id="2708133"/>
    <lineage>
        <taxon>Bacteria</taxon>
        <taxon>Bacillati</taxon>
        <taxon>Actinomycetota</taxon>
        <taxon>Actinomycetes</taxon>
        <taxon>Micrococcales</taxon>
        <taxon>Promicromonosporaceae</taxon>
        <taxon>Cellulosimicrobium</taxon>
    </lineage>
</organism>
<dbReference type="AlphaFoldDB" id="A0A927G650"/>
<keyword evidence="2" id="KW-1185">Reference proteome</keyword>
<reference evidence="1" key="1">
    <citation type="journal article" date="2018" name="Curr. Microbiol.">
        <title>Cellulosimicrobium arenosum sp. nov., Isolated from Marine Sediment Sand.</title>
        <authorList>
            <person name="Oh M."/>
            <person name="Kim J.H."/>
            <person name="Yoon J.H."/>
            <person name="Schumann P."/>
            <person name="Kim W."/>
        </authorList>
    </citation>
    <scope>NUCLEOTIDE SEQUENCE</scope>
    <source>
        <strain evidence="1">KCTC 49039</strain>
    </source>
</reference>
<proteinExistence type="predicted"/>
<gene>
    <name evidence="1" type="ORF">IF651_01295</name>
</gene>
<dbReference type="EMBL" id="JACYHB010000001">
    <property type="protein sequence ID" value="MBD8077696.1"/>
    <property type="molecule type" value="Genomic_DNA"/>
</dbReference>
<comment type="caution">
    <text evidence="1">The sequence shown here is derived from an EMBL/GenBank/DDBJ whole genome shotgun (WGS) entry which is preliminary data.</text>
</comment>
<dbReference type="RefSeq" id="WP_191827262.1">
    <property type="nucleotide sequence ID" value="NZ_JACYHB010000001.1"/>
</dbReference>
<name>A0A927G650_9MICO</name>
<evidence type="ECO:0000313" key="2">
    <source>
        <dbReference type="Proteomes" id="UP000610846"/>
    </source>
</evidence>
<reference evidence="1" key="2">
    <citation type="submission" date="2020-09" db="EMBL/GenBank/DDBJ databases">
        <authorList>
            <person name="Yu Y."/>
        </authorList>
    </citation>
    <scope>NUCLEOTIDE SEQUENCE</scope>
    <source>
        <strain evidence="1">KCTC 49039</strain>
    </source>
</reference>